<comment type="caution">
    <text evidence="7">The sequence shown here is derived from an EMBL/GenBank/DDBJ whole genome shotgun (WGS) entry which is preliminary data.</text>
</comment>
<dbReference type="Gene3D" id="3.40.30.10">
    <property type="entry name" value="Glutaredoxin"/>
    <property type="match status" value="1"/>
</dbReference>
<evidence type="ECO:0000259" key="6">
    <source>
        <dbReference type="PROSITE" id="PS51352"/>
    </source>
</evidence>
<dbReference type="PROSITE" id="PS00194">
    <property type="entry name" value="THIOREDOXIN_1"/>
    <property type="match status" value="1"/>
</dbReference>
<feature type="domain" description="Thioredoxin" evidence="6">
    <location>
        <begin position="312"/>
        <end position="456"/>
    </location>
</feature>
<dbReference type="PANTHER" id="PTHR42852">
    <property type="entry name" value="THIOL:DISULFIDE INTERCHANGE PROTEIN DSBE"/>
    <property type="match status" value="1"/>
</dbReference>
<evidence type="ECO:0000256" key="2">
    <source>
        <dbReference type="ARBA" id="ARBA00022748"/>
    </source>
</evidence>
<accession>A0ABX3P162</accession>
<organism evidence="7 8">
    <name type="scientific">Niastella koreensis</name>
    <dbReference type="NCBI Taxonomy" id="354356"/>
    <lineage>
        <taxon>Bacteria</taxon>
        <taxon>Pseudomonadati</taxon>
        <taxon>Bacteroidota</taxon>
        <taxon>Chitinophagia</taxon>
        <taxon>Chitinophagales</taxon>
        <taxon>Chitinophagaceae</taxon>
        <taxon>Niastella</taxon>
    </lineage>
</organism>
<dbReference type="Pfam" id="PF08534">
    <property type="entry name" value="Redoxin"/>
    <property type="match status" value="1"/>
</dbReference>
<keyword evidence="2" id="KW-0201">Cytochrome c-type biogenesis</keyword>
<dbReference type="PANTHER" id="PTHR42852:SF6">
    <property type="entry name" value="THIOL:DISULFIDE INTERCHANGE PROTEIN DSBE"/>
    <property type="match status" value="1"/>
</dbReference>
<dbReference type="InterPro" id="IPR013766">
    <property type="entry name" value="Thioredoxin_domain"/>
</dbReference>
<feature type="chain" id="PRO_5046876580" description="Thioredoxin domain-containing protein" evidence="5">
    <location>
        <begin position="21"/>
        <end position="456"/>
    </location>
</feature>
<keyword evidence="4" id="KW-0676">Redox-active center</keyword>
<gene>
    <name evidence="7" type="ORF">A4D02_21390</name>
</gene>
<evidence type="ECO:0000256" key="5">
    <source>
        <dbReference type="SAM" id="SignalP"/>
    </source>
</evidence>
<comment type="subcellular location">
    <subcellularLocation>
        <location evidence="1">Cell envelope</location>
    </subcellularLocation>
</comment>
<sequence>MRIRVLFSVLYCFATVSVTAQGKLTLIQGTVKDERTQTIVLFDVQNGEKLELATARLNSQQQFAFALPNIHPGFYYVSNQGRRKFVRIYLKAGDKCQLALTDTGYELVQPTPENKLLKEWTDLSYPVTKMSVFPRNDTVTYASFFPTLTAFLPKADAFRKKVNTPNAAFNELMKKSIGLEIEHAALKFMYTPNTKHPAKDEIIPYYATIYQPNKFANAAVLHSGDGVDLIRLYTTYMYTMVKKPGAQRKLTLPEILLFFGNDTIKGVFVENQLAGYRSLETFNEEIEPVKKYLVTDTMQARYARALKRLSTYRKGDKAFNFSYPDSNGNAVSLASLKGKVVLVDVWATWCGPCKAELPHLKKLEEELHDKNIAFVSISVDEEKDKEKWKKFVADQQLGGIQLYAKGWSEFTKYYDIHGIPRFLVFDQDGKIVTVDSPRPSTPELKELLLNTLNAQH</sequence>
<dbReference type="PROSITE" id="PS51352">
    <property type="entry name" value="THIOREDOXIN_2"/>
    <property type="match status" value="1"/>
</dbReference>
<keyword evidence="5" id="KW-0732">Signal</keyword>
<dbReference type="InterPro" id="IPR017937">
    <property type="entry name" value="Thioredoxin_CS"/>
</dbReference>
<evidence type="ECO:0000313" key="7">
    <source>
        <dbReference type="EMBL" id="OQP52961.1"/>
    </source>
</evidence>
<protein>
    <recommendedName>
        <fullName evidence="6">Thioredoxin domain-containing protein</fullName>
    </recommendedName>
</protein>
<evidence type="ECO:0000256" key="4">
    <source>
        <dbReference type="ARBA" id="ARBA00023284"/>
    </source>
</evidence>
<evidence type="ECO:0000256" key="1">
    <source>
        <dbReference type="ARBA" id="ARBA00004196"/>
    </source>
</evidence>
<dbReference type="InterPro" id="IPR050553">
    <property type="entry name" value="Thioredoxin_ResA/DsbE_sf"/>
</dbReference>
<dbReference type="Proteomes" id="UP000192277">
    <property type="component" value="Unassembled WGS sequence"/>
</dbReference>
<dbReference type="InterPro" id="IPR036249">
    <property type="entry name" value="Thioredoxin-like_sf"/>
</dbReference>
<keyword evidence="3" id="KW-1015">Disulfide bond</keyword>
<reference evidence="7 8" key="1">
    <citation type="submission" date="2016-04" db="EMBL/GenBank/DDBJ databases">
        <authorList>
            <person name="Chen L."/>
            <person name="Zhuang W."/>
            <person name="Wang G."/>
        </authorList>
    </citation>
    <scope>NUCLEOTIDE SEQUENCE [LARGE SCALE GENOMIC DNA]</scope>
    <source>
        <strain evidence="8">GR20</strain>
    </source>
</reference>
<dbReference type="CDD" id="cd02966">
    <property type="entry name" value="TlpA_like_family"/>
    <property type="match status" value="1"/>
</dbReference>
<evidence type="ECO:0000313" key="8">
    <source>
        <dbReference type="Proteomes" id="UP000192277"/>
    </source>
</evidence>
<feature type="signal peptide" evidence="5">
    <location>
        <begin position="1"/>
        <end position="20"/>
    </location>
</feature>
<keyword evidence="8" id="KW-1185">Reference proteome</keyword>
<dbReference type="SUPFAM" id="SSF52833">
    <property type="entry name" value="Thioredoxin-like"/>
    <property type="match status" value="1"/>
</dbReference>
<dbReference type="InterPro" id="IPR013740">
    <property type="entry name" value="Redoxin"/>
</dbReference>
<evidence type="ECO:0000256" key="3">
    <source>
        <dbReference type="ARBA" id="ARBA00023157"/>
    </source>
</evidence>
<proteinExistence type="predicted"/>
<dbReference type="EMBL" id="LWBO01000003">
    <property type="protein sequence ID" value="OQP52961.1"/>
    <property type="molecule type" value="Genomic_DNA"/>
</dbReference>
<name>A0ABX3P162_9BACT</name>
<dbReference type="RefSeq" id="WP_014218513.1">
    <property type="nucleotide sequence ID" value="NZ_LWBO01000003.1"/>
</dbReference>